<comment type="function">
    <text evidence="1 7">Assembles around the rod to form the L-ring and probably protects the motor/basal body from shearing forces during rotation.</text>
</comment>
<evidence type="ECO:0000256" key="6">
    <source>
        <dbReference type="ARBA" id="ARBA00023237"/>
    </source>
</evidence>
<dbReference type="PANTHER" id="PTHR34933">
    <property type="entry name" value="FLAGELLAR L-RING PROTEIN"/>
    <property type="match status" value="1"/>
</dbReference>
<keyword evidence="4 7" id="KW-0472">Membrane</keyword>
<dbReference type="RefSeq" id="WP_010407176.1">
    <property type="nucleotide sequence ID" value="NZ_JAWXXV010000001.1"/>
</dbReference>
<dbReference type="Proteomes" id="UP001279660">
    <property type="component" value="Unassembled WGS sequence"/>
</dbReference>
<evidence type="ECO:0000313" key="11">
    <source>
        <dbReference type="Proteomes" id="UP001279660"/>
    </source>
</evidence>
<evidence type="ECO:0000256" key="4">
    <source>
        <dbReference type="ARBA" id="ARBA00023136"/>
    </source>
</evidence>
<evidence type="ECO:0000256" key="3">
    <source>
        <dbReference type="ARBA" id="ARBA00022729"/>
    </source>
</evidence>
<sequence length="252" mass="26458">MKKTLALLLLASTLAGCGIPGRLASVGKAPKLSPAGTDDGPALEPSLSAPSDRRGQGRSATAPPSPPNASLFRTGAGAFFHDQRASQKGDILTIRIKIADKADLGNATTRTRGGTESSGISALLGLQNPLAKVLPGQVDPAKLVDTKSTSGYNGAGTVARSETINMTMAAIVTDVMPNGNLMIRGRQEVRVNFEMRELIVSGIVRPQDIGRDNSIAHTQIAEARIIYGGKGQLTDAQQARWGQQIYDALFPF</sequence>
<keyword evidence="6 7" id="KW-0998">Cell outer membrane</keyword>
<dbReference type="PANTHER" id="PTHR34933:SF1">
    <property type="entry name" value="FLAGELLAR L-RING PROTEIN"/>
    <property type="match status" value="1"/>
</dbReference>
<comment type="subcellular location">
    <subcellularLocation>
        <location evidence="7">Cell outer membrane</location>
        <topology evidence="7">Lipid-anchor</topology>
    </subcellularLocation>
    <subcellularLocation>
        <location evidence="7">Bacterial flagellum basal body</location>
    </subcellularLocation>
</comment>
<protein>
    <recommendedName>
        <fullName evidence="7">Flagellar L-ring protein</fullName>
    </recommendedName>
    <alternativeName>
        <fullName evidence="7">Basal body L-ring protein</fullName>
    </alternativeName>
</protein>
<evidence type="ECO:0000256" key="1">
    <source>
        <dbReference type="ARBA" id="ARBA00002591"/>
    </source>
</evidence>
<keyword evidence="10" id="KW-0969">Cilium</keyword>
<reference evidence="10 11" key="1">
    <citation type="submission" date="2023-11" db="EMBL/GenBank/DDBJ databases">
        <title>MicrobeMod: A computational toolkit for identifying prokaryotic methylation and restriction-modification with nanopore sequencing.</title>
        <authorList>
            <person name="Crits-Christoph A."/>
            <person name="Kang S.C."/>
            <person name="Lee H."/>
            <person name="Ostrov N."/>
        </authorList>
    </citation>
    <scope>NUCLEOTIDE SEQUENCE [LARGE SCALE GENOMIC DNA]</scope>
    <source>
        <strain evidence="10 11">ATCC 14820</strain>
    </source>
</reference>
<dbReference type="InterPro" id="IPR000527">
    <property type="entry name" value="Flag_Lring"/>
</dbReference>
<comment type="similarity">
    <text evidence="2 7">Belongs to the FlgH family.</text>
</comment>
<feature type="signal peptide" evidence="9">
    <location>
        <begin position="1"/>
        <end position="24"/>
    </location>
</feature>
<gene>
    <name evidence="7 10" type="primary">flgH</name>
    <name evidence="10" type="ORF">SIL82_16705</name>
</gene>
<evidence type="ECO:0000313" key="10">
    <source>
        <dbReference type="EMBL" id="MDX5985897.1"/>
    </source>
</evidence>
<evidence type="ECO:0000256" key="5">
    <source>
        <dbReference type="ARBA" id="ARBA00023143"/>
    </source>
</evidence>
<dbReference type="PRINTS" id="PR01008">
    <property type="entry name" value="FLGLRINGFLGH"/>
</dbReference>
<feature type="region of interest" description="Disordered" evidence="8">
    <location>
        <begin position="28"/>
        <end position="73"/>
    </location>
</feature>
<evidence type="ECO:0000256" key="9">
    <source>
        <dbReference type="SAM" id="SignalP"/>
    </source>
</evidence>
<dbReference type="HAMAP" id="MF_00415">
    <property type="entry name" value="FlgH"/>
    <property type="match status" value="1"/>
</dbReference>
<comment type="subunit">
    <text evidence="7">The basal body constitutes a major portion of the flagellar organelle and consists of four rings (L,P,S, and M) mounted on a central rod.</text>
</comment>
<dbReference type="NCBIfam" id="NF001305">
    <property type="entry name" value="PRK00249.1-5"/>
    <property type="match status" value="1"/>
</dbReference>
<evidence type="ECO:0000256" key="8">
    <source>
        <dbReference type="SAM" id="MobiDB-lite"/>
    </source>
</evidence>
<keyword evidence="7" id="KW-0449">Lipoprotein</keyword>
<keyword evidence="10" id="KW-0966">Cell projection</keyword>
<dbReference type="Pfam" id="PF02107">
    <property type="entry name" value="FlgH"/>
    <property type="match status" value="1"/>
</dbReference>
<keyword evidence="11" id="KW-1185">Reference proteome</keyword>
<dbReference type="EMBL" id="JAWXXV010000001">
    <property type="protein sequence ID" value="MDX5985897.1"/>
    <property type="molecule type" value="Genomic_DNA"/>
</dbReference>
<keyword evidence="3 7" id="KW-0732">Signal</keyword>
<proteinExistence type="inferred from homology"/>
<name>A0ABU4PRS7_9SPHN</name>
<comment type="caution">
    <text evidence="10">The sequence shown here is derived from an EMBL/GenBank/DDBJ whole genome shotgun (WGS) entry which is preliminary data.</text>
</comment>
<dbReference type="PROSITE" id="PS51257">
    <property type="entry name" value="PROKAR_LIPOPROTEIN"/>
    <property type="match status" value="1"/>
</dbReference>
<evidence type="ECO:0000256" key="7">
    <source>
        <dbReference type="HAMAP-Rule" id="MF_00415"/>
    </source>
</evidence>
<organism evidence="10 11">
    <name type="scientific">Sphingomonas echinoides</name>
    <dbReference type="NCBI Taxonomy" id="59803"/>
    <lineage>
        <taxon>Bacteria</taxon>
        <taxon>Pseudomonadati</taxon>
        <taxon>Pseudomonadota</taxon>
        <taxon>Alphaproteobacteria</taxon>
        <taxon>Sphingomonadales</taxon>
        <taxon>Sphingomonadaceae</taxon>
        <taxon>Sphingomonas</taxon>
    </lineage>
</organism>
<keyword evidence="5 7" id="KW-0975">Bacterial flagellum</keyword>
<keyword evidence="10" id="KW-0282">Flagellum</keyword>
<accession>A0ABU4PRS7</accession>
<feature type="chain" id="PRO_5045764716" description="Flagellar L-ring protein" evidence="9">
    <location>
        <begin position="25"/>
        <end position="252"/>
    </location>
</feature>
<evidence type="ECO:0000256" key="2">
    <source>
        <dbReference type="ARBA" id="ARBA00006929"/>
    </source>
</evidence>